<accession>W9R204</accession>
<evidence type="ECO:0000313" key="3">
    <source>
        <dbReference type="Proteomes" id="UP000030645"/>
    </source>
</evidence>
<proteinExistence type="predicted"/>
<dbReference type="Proteomes" id="UP000030645">
    <property type="component" value="Unassembled WGS sequence"/>
</dbReference>
<dbReference type="EMBL" id="KE344061">
    <property type="protein sequence ID" value="EXB52053.1"/>
    <property type="molecule type" value="Genomic_DNA"/>
</dbReference>
<gene>
    <name evidence="2" type="ORF">L484_024603</name>
</gene>
<dbReference type="AlphaFoldDB" id="W9R204"/>
<feature type="region of interest" description="Disordered" evidence="1">
    <location>
        <begin position="39"/>
        <end position="100"/>
    </location>
</feature>
<name>W9R204_9ROSA</name>
<feature type="compositionally biased region" description="Basic and acidic residues" evidence="1">
    <location>
        <begin position="74"/>
        <end position="100"/>
    </location>
</feature>
<evidence type="ECO:0000256" key="1">
    <source>
        <dbReference type="SAM" id="MobiDB-lite"/>
    </source>
</evidence>
<reference evidence="3" key="1">
    <citation type="submission" date="2013-01" db="EMBL/GenBank/DDBJ databases">
        <title>Draft Genome Sequence of a Mulberry Tree, Morus notabilis C.K. Schneid.</title>
        <authorList>
            <person name="He N."/>
            <person name="Zhao S."/>
        </authorList>
    </citation>
    <scope>NUCLEOTIDE SEQUENCE</scope>
</reference>
<organism evidence="2 3">
    <name type="scientific">Morus notabilis</name>
    <dbReference type="NCBI Taxonomy" id="981085"/>
    <lineage>
        <taxon>Eukaryota</taxon>
        <taxon>Viridiplantae</taxon>
        <taxon>Streptophyta</taxon>
        <taxon>Embryophyta</taxon>
        <taxon>Tracheophyta</taxon>
        <taxon>Spermatophyta</taxon>
        <taxon>Magnoliopsida</taxon>
        <taxon>eudicotyledons</taxon>
        <taxon>Gunneridae</taxon>
        <taxon>Pentapetalae</taxon>
        <taxon>rosids</taxon>
        <taxon>fabids</taxon>
        <taxon>Rosales</taxon>
        <taxon>Moraceae</taxon>
        <taxon>Moreae</taxon>
        <taxon>Morus</taxon>
    </lineage>
</organism>
<protein>
    <submittedName>
        <fullName evidence="2">Uncharacterized protein</fullName>
    </submittedName>
</protein>
<feature type="compositionally biased region" description="Polar residues" evidence="1">
    <location>
        <begin position="56"/>
        <end position="73"/>
    </location>
</feature>
<evidence type="ECO:0000313" key="2">
    <source>
        <dbReference type="EMBL" id="EXB52053.1"/>
    </source>
</evidence>
<keyword evidence="3" id="KW-1185">Reference proteome</keyword>
<sequence>MASTQLLRTLFMPKAISDTVRPQVLICKPYYRNNAFTIRAASSSSKRPPIRKGSGQKINSTASDNKDYSASSISDRKDGKKNDEKAPDATAEKSCEAIEK</sequence>